<evidence type="ECO:0000313" key="3">
    <source>
        <dbReference type="Proteomes" id="UP000004358"/>
    </source>
</evidence>
<keyword evidence="1" id="KW-0472">Membrane</keyword>
<reference evidence="2 3" key="1">
    <citation type="submission" date="2006-02" db="EMBL/GenBank/DDBJ databases">
        <authorList>
            <person name="Amann R."/>
            <person name="Ferriera S."/>
            <person name="Johnson J."/>
            <person name="Kravitz S."/>
            <person name="Halpern A."/>
            <person name="Remington K."/>
            <person name="Beeson K."/>
            <person name="Tran B."/>
            <person name="Rogers Y.-H."/>
            <person name="Friedman R."/>
            <person name="Venter J.C."/>
        </authorList>
    </citation>
    <scope>NUCLEOTIDE SEQUENCE [LARGE SCALE GENOMIC DNA]</scope>
    <source>
        <strain evidence="2 3">DSM 3645</strain>
    </source>
</reference>
<feature type="transmembrane region" description="Helical" evidence="1">
    <location>
        <begin position="141"/>
        <end position="160"/>
    </location>
</feature>
<sequence length="189" mass="21093">MTNQESMPGDKLTMANTLNGAFLLAHAHALTCSVFLRTDFGKEGIGIAGLLSIFLILGWGSFGNSLPMLGFFVCWLIAVICQRIKQLINWQRGAVIHSLYGGRPWLSKRLFPRMSELNAKGVDAFICLIAGGLLTQFDKPLGWFVMAGFVSIMVTEGMMVEATRRQLQQMRDAEIEQRTLAELYKRGKF</sequence>
<dbReference type="HOGENOM" id="CLU_1432009_0_0_0"/>
<keyword evidence="1" id="KW-0812">Transmembrane</keyword>
<comment type="caution">
    <text evidence="2">The sequence shown here is derived from an EMBL/GenBank/DDBJ whole genome shotgun (WGS) entry which is preliminary data.</text>
</comment>
<name>A3ZWY5_9BACT</name>
<dbReference type="Proteomes" id="UP000004358">
    <property type="component" value="Unassembled WGS sequence"/>
</dbReference>
<dbReference type="STRING" id="314230.DSM3645_27833"/>
<dbReference type="AlphaFoldDB" id="A3ZWY5"/>
<dbReference type="RefSeq" id="WP_002653460.1">
    <property type="nucleotide sequence ID" value="NZ_CH672376.1"/>
</dbReference>
<accession>A3ZWY5</accession>
<dbReference type="EMBL" id="AANZ01000017">
    <property type="protein sequence ID" value="EAQ78965.1"/>
    <property type="molecule type" value="Genomic_DNA"/>
</dbReference>
<dbReference type="OrthoDB" id="284177at2"/>
<protein>
    <submittedName>
        <fullName evidence="2">Uncharacterized protein</fullName>
    </submittedName>
</protein>
<feature type="transmembrane region" description="Helical" evidence="1">
    <location>
        <begin position="44"/>
        <end position="62"/>
    </location>
</feature>
<keyword evidence="1" id="KW-1133">Transmembrane helix</keyword>
<gene>
    <name evidence="2" type="ORF">DSM3645_27833</name>
</gene>
<feature type="transmembrane region" description="Helical" evidence="1">
    <location>
        <begin position="20"/>
        <end position="37"/>
    </location>
</feature>
<organism evidence="2 3">
    <name type="scientific">Blastopirellula marina DSM 3645</name>
    <dbReference type="NCBI Taxonomy" id="314230"/>
    <lineage>
        <taxon>Bacteria</taxon>
        <taxon>Pseudomonadati</taxon>
        <taxon>Planctomycetota</taxon>
        <taxon>Planctomycetia</taxon>
        <taxon>Pirellulales</taxon>
        <taxon>Pirellulaceae</taxon>
        <taxon>Blastopirellula</taxon>
    </lineage>
</organism>
<evidence type="ECO:0000313" key="2">
    <source>
        <dbReference type="EMBL" id="EAQ78965.1"/>
    </source>
</evidence>
<evidence type="ECO:0000256" key="1">
    <source>
        <dbReference type="SAM" id="Phobius"/>
    </source>
</evidence>
<proteinExistence type="predicted"/>